<dbReference type="EMBL" id="AJWK01004460">
    <property type="status" value="NOT_ANNOTATED_CDS"/>
    <property type="molecule type" value="Genomic_DNA"/>
</dbReference>
<dbReference type="GO" id="GO:0005737">
    <property type="term" value="C:cytoplasm"/>
    <property type="evidence" value="ECO:0007669"/>
    <property type="project" value="TreeGrafter"/>
</dbReference>
<keyword evidence="4" id="KW-0456">Lyase</keyword>
<dbReference type="EMBL" id="AJWK01004459">
    <property type="status" value="NOT_ANNOTATED_CDS"/>
    <property type="molecule type" value="Genomic_DNA"/>
</dbReference>
<evidence type="ECO:0000256" key="2">
    <source>
        <dbReference type="ARBA" id="ARBA00022723"/>
    </source>
</evidence>
<feature type="domain" description="Alpha-carbonic anhydrase" evidence="5">
    <location>
        <begin position="41"/>
        <end position="296"/>
    </location>
</feature>
<dbReference type="GO" id="GO:0004089">
    <property type="term" value="F:carbonate dehydratase activity"/>
    <property type="evidence" value="ECO:0007669"/>
    <property type="project" value="UniProtKB-UniRule"/>
</dbReference>
<sequence length="327" mass="36257">MWHLTVVLLTTVTNLCFASHWGYPTPRPNGEVIVTNLCFASHWGYPTPRPNGEVIGPENWGGACDTGQKQSPVDLSFKASVRGEFPELLFEDYDEPIVDAKVLNTGHSIQINVGSRPNVVLSGGGLPSEQYVMEQMHFHWGSEHTINGRRYALELHMVHFDSKYPNVQTAVANKDGVAVLGVLFYVSSQANPDLENILNSSRTAKDGVGMSDPLLQPLAPETLLPQIRDSYFRYEGSLTTPSCGEAVIWTVFTQSLPISFDQLERFKTIKTNNGTLLTHNFRTVQPLNARPLVYVAPIDYELENSSSNTMKFSSALAICIFVAYLFA</sequence>
<dbReference type="Proteomes" id="UP000092461">
    <property type="component" value="Unassembled WGS sequence"/>
</dbReference>
<evidence type="ECO:0000256" key="1">
    <source>
        <dbReference type="ARBA" id="ARBA00010718"/>
    </source>
</evidence>
<keyword evidence="8" id="KW-1185">Reference proteome</keyword>
<evidence type="ECO:0000313" key="6">
    <source>
        <dbReference type="EMBL" id="MBC1170017.1"/>
    </source>
</evidence>
<organism evidence="7 8">
    <name type="scientific">Lutzomyia longipalpis</name>
    <name type="common">Sand fly</name>
    <dbReference type="NCBI Taxonomy" id="7200"/>
    <lineage>
        <taxon>Eukaryota</taxon>
        <taxon>Metazoa</taxon>
        <taxon>Ecdysozoa</taxon>
        <taxon>Arthropoda</taxon>
        <taxon>Hexapoda</taxon>
        <taxon>Insecta</taxon>
        <taxon>Pterygota</taxon>
        <taxon>Neoptera</taxon>
        <taxon>Endopterygota</taxon>
        <taxon>Diptera</taxon>
        <taxon>Nematocera</taxon>
        <taxon>Psychodoidea</taxon>
        <taxon>Psychodidae</taxon>
        <taxon>Lutzomyia</taxon>
        <taxon>Lutzomyia</taxon>
    </lineage>
</organism>
<dbReference type="VEuPathDB" id="VectorBase:LLONM1_003470"/>
<feature type="signal peptide" evidence="4">
    <location>
        <begin position="1"/>
        <end position="18"/>
    </location>
</feature>
<dbReference type="PANTHER" id="PTHR18952:SF270">
    <property type="entry name" value="CARBONIC ANHYDRASE"/>
    <property type="match status" value="1"/>
</dbReference>
<protein>
    <recommendedName>
        <fullName evidence="4">Carbonic anhydrase</fullName>
        <ecNumber evidence="4">4.2.1.1</ecNumber>
    </recommendedName>
</protein>
<keyword evidence="2 4" id="KW-0479">Metal-binding</keyword>
<dbReference type="SMART" id="SM01057">
    <property type="entry name" value="Carb_anhydrase"/>
    <property type="match status" value="1"/>
</dbReference>
<reference evidence="7" key="3">
    <citation type="submission" date="2020-05" db="UniProtKB">
        <authorList>
            <consortium name="EnsemblMetazoa"/>
        </authorList>
    </citation>
    <scope>IDENTIFICATION</scope>
    <source>
        <strain evidence="7">Jacobina</strain>
    </source>
</reference>
<dbReference type="Pfam" id="PF00194">
    <property type="entry name" value="Carb_anhydrase"/>
    <property type="match status" value="1"/>
</dbReference>
<feature type="chain" id="PRO_5044514131" description="Carbonic anhydrase" evidence="4">
    <location>
        <begin position="19"/>
        <end position="327"/>
    </location>
</feature>
<dbReference type="AlphaFoldDB" id="A0A1B0ES84"/>
<dbReference type="PROSITE" id="PS51144">
    <property type="entry name" value="ALPHA_CA_2"/>
    <property type="match status" value="1"/>
</dbReference>
<comment type="similarity">
    <text evidence="1 4">Belongs to the alpha-carbonic anhydrase family.</text>
</comment>
<dbReference type="EMBL" id="AJWK01004461">
    <property type="status" value="NOT_ANNOTATED_CDS"/>
    <property type="molecule type" value="Genomic_DNA"/>
</dbReference>
<dbReference type="SUPFAM" id="SSF51069">
    <property type="entry name" value="Carbonic anhydrase"/>
    <property type="match status" value="1"/>
</dbReference>
<dbReference type="CDD" id="cd00326">
    <property type="entry name" value="alpha_CA"/>
    <property type="match status" value="1"/>
</dbReference>
<dbReference type="PANTHER" id="PTHR18952">
    <property type="entry name" value="CARBONIC ANHYDRASE"/>
    <property type="match status" value="1"/>
</dbReference>
<dbReference type="PROSITE" id="PS00162">
    <property type="entry name" value="ALPHA_CA_1"/>
    <property type="match status" value="1"/>
</dbReference>
<comment type="catalytic activity">
    <reaction evidence="4">
        <text>hydrogencarbonate + H(+) = CO2 + H2O</text>
        <dbReference type="Rhea" id="RHEA:10748"/>
        <dbReference type="ChEBI" id="CHEBI:15377"/>
        <dbReference type="ChEBI" id="CHEBI:15378"/>
        <dbReference type="ChEBI" id="CHEBI:16526"/>
        <dbReference type="ChEBI" id="CHEBI:17544"/>
        <dbReference type="EC" id="4.2.1.1"/>
    </reaction>
</comment>
<dbReference type="GO" id="GO:0008270">
    <property type="term" value="F:zinc ion binding"/>
    <property type="evidence" value="ECO:0007669"/>
    <property type="project" value="UniProtKB-UniRule"/>
</dbReference>
<dbReference type="EnsemblMetazoa" id="LLOJ001215-RA">
    <property type="protein sequence ID" value="LLOJ001215-PA"/>
    <property type="gene ID" value="LLOJ001215"/>
</dbReference>
<evidence type="ECO:0000259" key="5">
    <source>
        <dbReference type="PROSITE" id="PS51144"/>
    </source>
</evidence>
<reference evidence="8" key="1">
    <citation type="submission" date="2012-05" db="EMBL/GenBank/DDBJ databases">
        <title>Whole Genome Assembly of Lutzomyia longipalpis.</title>
        <authorList>
            <person name="Richards S."/>
            <person name="Qu C."/>
            <person name="Dillon R."/>
            <person name="Worley K."/>
            <person name="Scherer S."/>
            <person name="Batterton M."/>
            <person name="Taylor A."/>
            <person name="Hawes A."/>
            <person name="Hernandez B."/>
            <person name="Kovar C."/>
            <person name="Mandapat C."/>
            <person name="Pham C."/>
            <person name="Qu C."/>
            <person name="Jing C."/>
            <person name="Bess C."/>
            <person name="Bandaranaike D."/>
            <person name="Ngo D."/>
            <person name="Ongeri F."/>
            <person name="Arias F."/>
            <person name="Lara F."/>
            <person name="Weissenberger G."/>
            <person name="Kamau G."/>
            <person name="Han H."/>
            <person name="Shen H."/>
            <person name="Dinh H."/>
            <person name="Khalil I."/>
            <person name="Jones J."/>
            <person name="Shafer J."/>
            <person name="Jayaseelan J."/>
            <person name="Quiroz J."/>
            <person name="Blankenburg K."/>
            <person name="Nguyen L."/>
            <person name="Jackson L."/>
            <person name="Francisco L."/>
            <person name="Tang L.-Y."/>
            <person name="Pu L.-L."/>
            <person name="Perales L."/>
            <person name="Lorensuhewa L."/>
            <person name="Munidasa M."/>
            <person name="Coyle M."/>
            <person name="Taylor M."/>
            <person name="Puazo M."/>
            <person name="Firestine M."/>
            <person name="Scheel M."/>
            <person name="Javaid M."/>
            <person name="Wang M."/>
            <person name="Li M."/>
            <person name="Tabassum N."/>
            <person name="Saada N."/>
            <person name="Osuji N."/>
            <person name="Aqrawi P."/>
            <person name="Fu Q."/>
            <person name="Thornton R."/>
            <person name="Raj R."/>
            <person name="Goodspeed R."/>
            <person name="Mata R."/>
            <person name="Najjar R."/>
            <person name="Gubbala S."/>
            <person name="Lee S."/>
            <person name="Denson S."/>
            <person name="Patil S."/>
            <person name="Macmil S."/>
            <person name="Qi S."/>
            <person name="Matskevitch T."/>
            <person name="Palculict T."/>
            <person name="Mathew T."/>
            <person name="Vee V."/>
            <person name="Velamala V."/>
            <person name="Korchina V."/>
            <person name="Cai W."/>
            <person name="Liu W."/>
            <person name="Dai W."/>
            <person name="Zou X."/>
            <person name="Zhu Y."/>
            <person name="Zhang Y."/>
            <person name="Wu Y.-Q."/>
            <person name="Xin Y."/>
            <person name="Nazarath L."/>
            <person name="Kovar C."/>
            <person name="Han Y."/>
            <person name="Muzny D."/>
            <person name="Gibbs R."/>
        </authorList>
    </citation>
    <scope>NUCLEOTIDE SEQUENCE [LARGE SCALE GENOMIC DNA]</scope>
    <source>
        <strain evidence="8">Jacobina</strain>
    </source>
</reference>
<dbReference type="InterPro" id="IPR018338">
    <property type="entry name" value="Carbonic_anhydrase_a-class_CS"/>
</dbReference>
<dbReference type="InterPro" id="IPR023561">
    <property type="entry name" value="Carbonic_anhydrase_a-class"/>
</dbReference>
<evidence type="ECO:0000256" key="4">
    <source>
        <dbReference type="RuleBase" id="RU367011"/>
    </source>
</evidence>
<reference evidence="6" key="2">
    <citation type="journal article" date="2020" name="BMC">
        <title>Leishmania infection induces a limited differential gene expression in the sand fly midgut.</title>
        <authorList>
            <person name="Coutinho-Abreu I.V."/>
            <person name="Serafim T.D."/>
            <person name="Meneses C."/>
            <person name="Kamhawi S."/>
            <person name="Oliveira F."/>
            <person name="Valenzuela J.G."/>
        </authorList>
    </citation>
    <scope>NUCLEOTIDE SEQUENCE</scope>
    <source>
        <strain evidence="6">Jacobina</strain>
        <tissue evidence="6">Midgut</tissue>
    </source>
</reference>
<dbReference type="VEuPathDB" id="VectorBase:LLOJ001215"/>
<comment type="function">
    <text evidence="4">Reversible hydration of carbon dioxide.</text>
</comment>
<dbReference type="InterPro" id="IPR036398">
    <property type="entry name" value="CA_dom_sf"/>
</dbReference>
<dbReference type="InterPro" id="IPR001148">
    <property type="entry name" value="CA_dom"/>
</dbReference>
<keyword evidence="4" id="KW-0732">Signal</keyword>
<dbReference type="EC" id="4.2.1.1" evidence="4"/>
<evidence type="ECO:0000256" key="3">
    <source>
        <dbReference type="ARBA" id="ARBA00022833"/>
    </source>
</evidence>
<evidence type="ECO:0000313" key="7">
    <source>
        <dbReference type="EnsemblMetazoa" id="LLOJ001215-PA"/>
    </source>
</evidence>
<accession>A0A1B0ES84</accession>
<proteinExistence type="inferred from homology"/>
<evidence type="ECO:0000313" key="8">
    <source>
        <dbReference type="Proteomes" id="UP000092461"/>
    </source>
</evidence>
<dbReference type="EMBL" id="GITU01001314">
    <property type="protein sequence ID" value="MBC1170017.1"/>
    <property type="molecule type" value="Transcribed_RNA"/>
</dbReference>
<keyword evidence="3 4" id="KW-0862">Zinc</keyword>
<name>A0A1B0ES84_LUTLO</name>
<dbReference type="Gene3D" id="3.10.200.10">
    <property type="entry name" value="Alpha carbonic anhydrase"/>
    <property type="match status" value="1"/>
</dbReference>
<comment type="cofactor">
    <cofactor evidence="4">
        <name>Zn(2+)</name>
        <dbReference type="ChEBI" id="CHEBI:29105"/>
    </cofactor>
</comment>